<comment type="caution">
    <text evidence="2">The sequence shown here is derived from an EMBL/GenBank/DDBJ whole genome shotgun (WGS) entry which is preliminary data.</text>
</comment>
<gene>
    <name evidence="2" type="ORF">CDV28_10816</name>
</gene>
<evidence type="ECO:0008006" key="4">
    <source>
        <dbReference type="Google" id="ProtNLM"/>
    </source>
</evidence>
<feature type="compositionally biased region" description="Polar residues" evidence="1">
    <location>
        <begin position="417"/>
        <end position="437"/>
    </location>
</feature>
<dbReference type="AlphaFoldDB" id="A0A521G2M3"/>
<dbReference type="InterPro" id="IPR011990">
    <property type="entry name" value="TPR-like_helical_dom_sf"/>
</dbReference>
<feature type="region of interest" description="Disordered" evidence="1">
    <location>
        <begin position="416"/>
        <end position="437"/>
    </location>
</feature>
<protein>
    <recommendedName>
        <fullName evidence="4">Tetratricopeptide repeat-containing protein</fullName>
    </recommendedName>
</protein>
<feature type="compositionally biased region" description="Polar residues" evidence="1">
    <location>
        <begin position="211"/>
        <end position="220"/>
    </location>
</feature>
<sequence>MYFSSAFSVSYFRSLLLLGLTAPLLLNGCLPTGKTVVQPYPSTPPVSPSKHTVPPRKVLSPEEQATYNKQVLEPALATISGRIAAYEQRLRDWQDLGSRKESLNLTSDEIEQIVSCRNRVADLQDAYKGLQEKLLQEQPAEVSRELLFKSLQDFKEKDIAYLEGECPQLFTSLASPSSDTSKAVATESQKVNNVVQQTEPVTEPQQEMPSPVQQEQSPDSASLHRQGLTFLKSGQEQEAHSMFVNVLTSARQEGNRQMEISALQMLADLDFGHREYASARRKYGELRRLDSSKAARSGRYITALESVGTRRDELDAYAALLLGCLTWNPERDGFTAVQQASEFIRLFSDSPLAADAGELSRKIEQEAEQWFSGLTAEADRLQAAKKTGEAVKLLDQVPLDILPLDKQDILRQKKETLSSGVVQPVQEPQATAPTQETAQSDLMQNNPAQIANPSPLPDPATALQETWDKGLAAMQAEDYDQAISTFSQLRNTSFGDKAEGKIEEAERLAGESVRKKAASLFQQAVNAADSAMKKTLLLSSKSLLEEILKKYPRAGIEAKVKKNLSSVDRELAAVSSGSQH</sequence>
<evidence type="ECO:0000313" key="2">
    <source>
        <dbReference type="EMBL" id="TAA75277.1"/>
    </source>
</evidence>
<evidence type="ECO:0000256" key="1">
    <source>
        <dbReference type="SAM" id="MobiDB-lite"/>
    </source>
</evidence>
<dbReference type="Proteomes" id="UP000316238">
    <property type="component" value="Unassembled WGS sequence"/>
</dbReference>
<dbReference type="Gene3D" id="1.25.40.10">
    <property type="entry name" value="Tetratricopeptide repeat domain"/>
    <property type="match status" value="2"/>
</dbReference>
<proteinExistence type="predicted"/>
<name>A0A521G2M3_9BACT</name>
<dbReference type="EMBL" id="NQJD01000008">
    <property type="protein sequence ID" value="TAA75277.1"/>
    <property type="molecule type" value="Genomic_DNA"/>
</dbReference>
<accession>A0A521G2M3</accession>
<evidence type="ECO:0000313" key="3">
    <source>
        <dbReference type="Proteomes" id="UP000316238"/>
    </source>
</evidence>
<reference evidence="2" key="1">
    <citation type="submission" date="2017-07" db="EMBL/GenBank/DDBJ databases">
        <title>The cable genome - Insights into the physiology and evolution of filamentous bacteria capable of sulfide oxidation via long distance electron transfer.</title>
        <authorList>
            <person name="Thorup C."/>
            <person name="Bjerg J.T."/>
            <person name="Schreiber L."/>
            <person name="Nielsen L.P."/>
            <person name="Kjeldsen K.U."/>
            <person name="Boesen T."/>
            <person name="Boggild A."/>
            <person name="Meysman F."/>
            <person name="Geelhoed J."/>
            <person name="Schramm A."/>
        </authorList>
    </citation>
    <scope>NUCLEOTIDE SEQUENCE [LARGE SCALE GENOMIC DNA]</scope>
    <source>
        <strain evidence="2">GS</strain>
    </source>
</reference>
<feature type="compositionally biased region" description="Low complexity" evidence="1">
    <location>
        <begin position="196"/>
        <end position="207"/>
    </location>
</feature>
<feature type="region of interest" description="Disordered" evidence="1">
    <location>
        <begin position="196"/>
        <end position="223"/>
    </location>
</feature>
<organism evidence="2 3">
    <name type="scientific">Candidatus Electronema aureum</name>
    <dbReference type="NCBI Taxonomy" id="2005002"/>
    <lineage>
        <taxon>Bacteria</taxon>
        <taxon>Pseudomonadati</taxon>
        <taxon>Thermodesulfobacteriota</taxon>
        <taxon>Desulfobulbia</taxon>
        <taxon>Desulfobulbales</taxon>
        <taxon>Desulfobulbaceae</taxon>
        <taxon>Candidatus Electronema</taxon>
    </lineage>
</organism>
<keyword evidence="3" id="KW-1185">Reference proteome</keyword>